<dbReference type="InterPro" id="IPR036249">
    <property type="entry name" value="Thioredoxin-like_sf"/>
</dbReference>
<keyword evidence="4" id="KW-1015">Disulfide bond</keyword>
<dbReference type="FunFam" id="3.40.30.10:FF:000013">
    <property type="entry name" value="Blast:Protein SCO1 homolog, mitochondrial"/>
    <property type="match status" value="1"/>
</dbReference>
<reference evidence="10" key="2">
    <citation type="submission" date="2018-03" db="EMBL/GenBank/DDBJ databases">
        <authorList>
            <person name="Batty M. E."/>
            <person name="Batty M E."/>
        </authorList>
    </citation>
    <scope>NUCLEOTIDE SEQUENCE [LARGE SCALE GENOMIC DNA]</scope>
    <source>
        <strain evidence="10">Gilliam</strain>
    </source>
</reference>
<evidence type="ECO:0000256" key="5">
    <source>
        <dbReference type="SAM" id="Phobius"/>
    </source>
</evidence>
<reference evidence="7 9" key="1">
    <citation type="submission" date="2015-02" db="EMBL/GenBank/DDBJ databases">
        <title>Genome Sequencing of Rickettsiales.</title>
        <authorList>
            <person name="Daugherty S.C."/>
            <person name="Su Q."/>
            <person name="Abolude K."/>
            <person name="Beier-Sexton M."/>
            <person name="Carlyon J.A."/>
            <person name="Carter R."/>
            <person name="Day N.P."/>
            <person name="Dumler S.J."/>
            <person name="Dyachenko V."/>
            <person name="Godinez A."/>
            <person name="Kurtti T.J."/>
            <person name="Lichay M."/>
            <person name="Mullins K.E."/>
            <person name="Ott S."/>
            <person name="Pappas-Brown V."/>
            <person name="Paris D.H."/>
            <person name="Patel P."/>
            <person name="Richards A.L."/>
            <person name="Sadzewicz L."/>
            <person name="Sears K."/>
            <person name="Seidman D."/>
            <person name="Sengamalay N."/>
            <person name="Stenos J."/>
            <person name="Tallon L.J."/>
            <person name="Vincent G."/>
            <person name="Fraser C.M."/>
            <person name="Munderloh U."/>
            <person name="Dunning-Hotopp J.C."/>
        </authorList>
    </citation>
    <scope>NUCLEOTIDE SEQUENCE [LARGE SCALE GENOMIC DNA]</scope>
    <source>
        <strain evidence="7 9">Gilliam</strain>
    </source>
</reference>
<evidence type="ECO:0000259" key="6">
    <source>
        <dbReference type="PROSITE" id="PS51352"/>
    </source>
</evidence>
<sequence length="216" mass="24887">MNITSNKCFFKLLAILSIIIGMLSLYFIFILWPQSKKKVANTDNISYSMVTSSEILLGGDFTLIDTNNREFYSKSLRGKPYLIYFGFTFCPDVCPATLEKLSKVIKVLDMYHIDISTIFVTVDPKRDNASTLKNYMTNFHSKIIALTGTKPQIEDITKKFGVYYSISALSDRNSNDYLIDHSTFIYLIDKNGKYMSHFTLDDTPEKIIEYIRIHLK</sequence>
<evidence type="ECO:0000256" key="2">
    <source>
        <dbReference type="ARBA" id="ARBA00023008"/>
    </source>
</evidence>
<feature type="transmembrane region" description="Helical" evidence="5">
    <location>
        <begin position="12"/>
        <end position="32"/>
    </location>
</feature>
<dbReference type="PANTHER" id="PTHR12151">
    <property type="entry name" value="ELECTRON TRANSPORT PROTIN SCO1/SENC FAMILY MEMBER"/>
    <property type="match status" value="1"/>
</dbReference>
<keyword evidence="5" id="KW-0812">Transmembrane</keyword>
<dbReference type="InterPro" id="IPR003782">
    <property type="entry name" value="SCO1/SenC"/>
</dbReference>
<keyword evidence="5" id="KW-1133">Transmembrane helix</keyword>
<dbReference type="PATRIC" id="fig|1359184.3.peg.1467"/>
<dbReference type="SUPFAM" id="SSF52833">
    <property type="entry name" value="Thioredoxin-like"/>
    <property type="match status" value="1"/>
</dbReference>
<gene>
    <name evidence="8" type="ORF">GILLIAM_00196</name>
    <name evidence="7" type="ORF">OTSGILL_1808</name>
</gene>
<organism evidence="7 9">
    <name type="scientific">Orientia tsutsugamushi str. Gilliam</name>
    <dbReference type="NCBI Taxonomy" id="1359184"/>
    <lineage>
        <taxon>Bacteria</taxon>
        <taxon>Pseudomonadati</taxon>
        <taxon>Pseudomonadota</taxon>
        <taxon>Alphaproteobacteria</taxon>
        <taxon>Rickettsiales</taxon>
        <taxon>Rickettsiaceae</taxon>
        <taxon>Rickettsieae</taxon>
        <taxon>Orientia</taxon>
    </lineage>
</organism>
<feature type="binding site" evidence="3">
    <location>
        <position position="90"/>
    </location>
    <ligand>
        <name>Cu cation</name>
        <dbReference type="ChEBI" id="CHEBI:23378"/>
    </ligand>
</feature>
<name>A0A0F3M8P1_ORITS</name>
<evidence type="ECO:0000256" key="4">
    <source>
        <dbReference type="PIRSR" id="PIRSR603782-2"/>
    </source>
</evidence>
<comment type="similarity">
    <text evidence="1">Belongs to the SCO1/2 family.</text>
</comment>
<feature type="binding site" evidence="3">
    <location>
        <position position="94"/>
    </location>
    <ligand>
        <name>Cu cation</name>
        <dbReference type="ChEBI" id="CHEBI:23378"/>
    </ligand>
</feature>
<feature type="disulfide bond" description="Redox-active" evidence="4">
    <location>
        <begin position="90"/>
        <end position="94"/>
    </location>
</feature>
<keyword evidence="2 3" id="KW-0186">Copper</keyword>
<evidence type="ECO:0000256" key="1">
    <source>
        <dbReference type="ARBA" id="ARBA00010996"/>
    </source>
</evidence>
<dbReference type="CDD" id="cd02968">
    <property type="entry name" value="SCO"/>
    <property type="match status" value="1"/>
</dbReference>
<feature type="binding site" evidence="3">
    <location>
        <position position="181"/>
    </location>
    <ligand>
        <name>Cu cation</name>
        <dbReference type="ChEBI" id="CHEBI:23378"/>
    </ligand>
</feature>
<evidence type="ECO:0000313" key="9">
    <source>
        <dbReference type="Proteomes" id="UP000033769"/>
    </source>
</evidence>
<evidence type="ECO:0000256" key="3">
    <source>
        <dbReference type="PIRSR" id="PIRSR603782-1"/>
    </source>
</evidence>
<keyword evidence="3" id="KW-0479">Metal-binding</keyword>
<keyword evidence="5" id="KW-0472">Membrane</keyword>
<evidence type="ECO:0000313" key="10">
    <source>
        <dbReference type="Proteomes" id="UP000244959"/>
    </source>
</evidence>
<dbReference type="Pfam" id="PF02630">
    <property type="entry name" value="SCO1-SenC"/>
    <property type="match status" value="1"/>
</dbReference>
<dbReference type="PANTHER" id="PTHR12151:SF25">
    <property type="entry name" value="LINALOOL DEHYDRATASE_ISOMERASE DOMAIN-CONTAINING PROTEIN"/>
    <property type="match status" value="1"/>
</dbReference>
<dbReference type="PROSITE" id="PS51352">
    <property type="entry name" value="THIOREDOXIN_2"/>
    <property type="match status" value="1"/>
</dbReference>
<dbReference type="EMBL" id="LS398551">
    <property type="protein sequence ID" value="SPR02963.1"/>
    <property type="molecule type" value="Genomic_DNA"/>
</dbReference>
<dbReference type="InterPro" id="IPR013766">
    <property type="entry name" value="Thioredoxin_domain"/>
</dbReference>
<dbReference type="GO" id="GO:0046872">
    <property type="term" value="F:metal ion binding"/>
    <property type="evidence" value="ECO:0007669"/>
    <property type="project" value="UniProtKB-KW"/>
</dbReference>
<accession>A0A0F3M8P1</accession>
<proteinExistence type="inferred from homology"/>
<dbReference type="Gene3D" id="3.40.30.10">
    <property type="entry name" value="Glutaredoxin"/>
    <property type="match status" value="1"/>
</dbReference>
<dbReference type="Proteomes" id="UP000244959">
    <property type="component" value="Chromosome I"/>
</dbReference>
<evidence type="ECO:0000313" key="8">
    <source>
        <dbReference type="EMBL" id="SPR02963.1"/>
    </source>
</evidence>
<feature type="domain" description="Thioredoxin" evidence="6">
    <location>
        <begin position="52"/>
        <end position="216"/>
    </location>
</feature>
<dbReference type="AlphaFoldDB" id="A0A0F3M8P1"/>
<keyword evidence="10" id="KW-1185">Reference proteome</keyword>
<protein>
    <submittedName>
        <fullName evidence="7">AhpC/TSA family protein</fullName>
    </submittedName>
    <submittedName>
        <fullName evidence="8">Electron transporter</fullName>
    </submittedName>
</protein>
<dbReference type="EMBL" id="LANO01000032">
    <property type="protein sequence ID" value="KJV52016.1"/>
    <property type="molecule type" value="Genomic_DNA"/>
</dbReference>
<evidence type="ECO:0000313" key="7">
    <source>
        <dbReference type="EMBL" id="KJV52016.1"/>
    </source>
</evidence>
<reference evidence="8" key="3">
    <citation type="submission" date="2018-03" db="EMBL/GenBank/DDBJ databases">
        <authorList>
            <person name="Keele B.F."/>
        </authorList>
    </citation>
    <scope>NUCLEOTIDE SEQUENCE [LARGE SCALE GENOMIC DNA]</scope>
    <source>
        <strain evidence="8">Gilliam</strain>
    </source>
</reference>
<dbReference type="Proteomes" id="UP000033769">
    <property type="component" value="Unassembled WGS sequence"/>
</dbReference>